<evidence type="ECO:0000313" key="2">
    <source>
        <dbReference type="EMBL" id="KIH49777.1"/>
    </source>
</evidence>
<protein>
    <submittedName>
        <fullName evidence="2">Uncharacterized protein</fullName>
    </submittedName>
</protein>
<dbReference type="Proteomes" id="UP000054047">
    <property type="component" value="Unassembled WGS sequence"/>
</dbReference>
<reference evidence="2 3" key="1">
    <citation type="submission" date="2013-12" db="EMBL/GenBank/DDBJ databases">
        <title>Draft genome of the parsitic nematode Ancylostoma duodenale.</title>
        <authorList>
            <person name="Mitreva M."/>
        </authorList>
    </citation>
    <scope>NUCLEOTIDE SEQUENCE [LARGE SCALE GENOMIC DNA]</scope>
    <source>
        <strain evidence="2 3">Zhejiang</strain>
    </source>
</reference>
<organism evidence="2 3">
    <name type="scientific">Ancylostoma duodenale</name>
    <dbReference type="NCBI Taxonomy" id="51022"/>
    <lineage>
        <taxon>Eukaryota</taxon>
        <taxon>Metazoa</taxon>
        <taxon>Ecdysozoa</taxon>
        <taxon>Nematoda</taxon>
        <taxon>Chromadorea</taxon>
        <taxon>Rhabditida</taxon>
        <taxon>Rhabditina</taxon>
        <taxon>Rhabditomorpha</taxon>
        <taxon>Strongyloidea</taxon>
        <taxon>Ancylostomatidae</taxon>
        <taxon>Ancylostomatinae</taxon>
        <taxon>Ancylostoma</taxon>
    </lineage>
</organism>
<proteinExistence type="predicted"/>
<evidence type="ECO:0000256" key="1">
    <source>
        <dbReference type="SAM" id="MobiDB-lite"/>
    </source>
</evidence>
<sequence>MEIPGSAHHLDLRTPNTCDPNTIQNARFQVCLGGSNVIFLPGDTPDHMRTGSTRRAKVRATGR</sequence>
<feature type="region of interest" description="Disordered" evidence="1">
    <location>
        <begin position="42"/>
        <end position="63"/>
    </location>
</feature>
<keyword evidence="3" id="KW-1185">Reference proteome</keyword>
<evidence type="ECO:0000313" key="3">
    <source>
        <dbReference type="Proteomes" id="UP000054047"/>
    </source>
</evidence>
<feature type="compositionally biased region" description="Basic residues" evidence="1">
    <location>
        <begin position="52"/>
        <end position="63"/>
    </location>
</feature>
<dbReference type="OrthoDB" id="2130629at2759"/>
<dbReference type="AlphaFoldDB" id="A0A0C2CJ05"/>
<dbReference type="EMBL" id="KN752010">
    <property type="protein sequence ID" value="KIH49777.1"/>
    <property type="molecule type" value="Genomic_DNA"/>
</dbReference>
<accession>A0A0C2CJ05</accession>
<name>A0A0C2CJ05_9BILA</name>
<gene>
    <name evidence="2" type="ORF">ANCDUO_20147</name>
</gene>